<gene>
    <name evidence="2" type="ordered locus">PXO_05815</name>
</gene>
<dbReference type="KEGG" id="xop:PXO_05815"/>
<organism evidence="2 3">
    <name type="scientific">Xanthomonas oryzae pv. oryzae (strain PXO99A)</name>
    <dbReference type="NCBI Taxonomy" id="360094"/>
    <lineage>
        <taxon>Bacteria</taxon>
        <taxon>Pseudomonadati</taxon>
        <taxon>Pseudomonadota</taxon>
        <taxon>Gammaproteobacteria</taxon>
        <taxon>Lysobacterales</taxon>
        <taxon>Lysobacteraceae</taxon>
        <taxon>Xanthomonas</taxon>
    </lineage>
</organism>
<protein>
    <submittedName>
        <fullName evidence="2">Uncharacterized protein</fullName>
    </submittedName>
</protein>
<evidence type="ECO:0000256" key="1">
    <source>
        <dbReference type="SAM" id="MobiDB-lite"/>
    </source>
</evidence>
<reference evidence="2 3" key="1">
    <citation type="journal article" date="2008" name="BMC Genomics">
        <title>Genome sequence and rapid evolution of the rice pathogen Xanthomonas oryzae pv. oryzae PXO99A.</title>
        <authorList>
            <person name="Salzberg S.L."/>
            <person name="Sommer D.D."/>
            <person name="Schatz M.C."/>
            <person name="Phillippy A.M."/>
            <person name="Rabinowicz P.D."/>
            <person name="Tsuge S."/>
            <person name="Furutani A."/>
            <person name="Ochiai H."/>
            <person name="Delcher A.L."/>
            <person name="Kelley D."/>
            <person name="Madupu R."/>
            <person name="Puiu D."/>
            <person name="Radune D."/>
            <person name="Shumway M."/>
            <person name="Trapnell C."/>
            <person name="Aparna G."/>
            <person name="Jha G."/>
            <person name="Pandey A."/>
            <person name="Patil P.B."/>
            <person name="Ishihara H."/>
            <person name="Meyer D.F."/>
            <person name="Szurek B."/>
            <person name="Verdier V."/>
            <person name="Koebnik R."/>
            <person name="Dow J.M."/>
            <person name="Ryan R.P."/>
            <person name="Hirata H."/>
            <person name="Tsuyumu S."/>
            <person name="Won Lee S."/>
            <person name="Seo Y.S."/>
            <person name="Sriariyanum M."/>
            <person name="Ronald P.C."/>
            <person name="Sonti R.V."/>
            <person name="Van Sluys M.A."/>
            <person name="Leach J.E."/>
            <person name="White F.F."/>
            <person name="Bogdanove A.J."/>
        </authorList>
    </citation>
    <scope>NUCLEOTIDE SEQUENCE [LARGE SCALE GENOMIC DNA]</scope>
    <source>
        <strain evidence="2 3">PXO99A</strain>
    </source>
</reference>
<evidence type="ECO:0000313" key="2">
    <source>
        <dbReference type="EMBL" id="ACD57491.1"/>
    </source>
</evidence>
<evidence type="ECO:0000313" key="3">
    <source>
        <dbReference type="Proteomes" id="UP000001740"/>
    </source>
</evidence>
<sequence>MAGKGQPPFTLSRRQARVHSRIRRAQGMARRLTASGETPSSN</sequence>
<accession>A0A0K0GH62</accession>
<dbReference type="AlphaFoldDB" id="A0A0K0GH62"/>
<name>A0A0K0GH62_XANOP</name>
<feature type="compositionally biased region" description="Basic residues" evidence="1">
    <location>
        <begin position="14"/>
        <end position="24"/>
    </location>
</feature>
<dbReference type="HOGENOM" id="CLU_3259870_0_0_6"/>
<dbReference type="Proteomes" id="UP000001740">
    <property type="component" value="Chromosome"/>
</dbReference>
<proteinExistence type="predicted"/>
<feature type="region of interest" description="Disordered" evidence="1">
    <location>
        <begin position="1"/>
        <end position="42"/>
    </location>
</feature>
<dbReference type="EMBL" id="CP000967">
    <property type="protein sequence ID" value="ACD57491.1"/>
    <property type="molecule type" value="Genomic_DNA"/>
</dbReference>